<protein>
    <submittedName>
        <fullName evidence="1">Uncharacterized protein</fullName>
    </submittedName>
</protein>
<evidence type="ECO:0000313" key="1">
    <source>
        <dbReference type="EMBL" id="CBH22782.1"/>
    </source>
</evidence>
<dbReference type="HOGENOM" id="CLU_2901671_0_0_10"/>
<geneLocation type="plasmid" evidence="1 2">
    <name>pSR61</name>
</geneLocation>
<dbReference type="Proteomes" id="UP000000933">
    <property type="component" value="Plasmid pSR61"/>
</dbReference>
<evidence type="ECO:0000313" key="2">
    <source>
        <dbReference type="Proteomes" id="UP000000933"/>
    </source>
</evidence>
<gene>
    <name evidence="1" type="ORF">SRM_p61026</name>
</gene>
<sequence>MKQVLKVSLFSGCPRCEDEIAVDRFTVRVASLAELDLNLLDTIDAFLRQKECTRDETGHWTF</sequence>
<dbReference type="RefSeq" id="WP_013060382.1">
    <property type="nucleotide sequence ID" value="NC_014030.1"/>
</dbReference>
<reference evidence="2" key="2">
    <citation type="submission" date="2010-04" db="EMBL/GenBank/DDBJ databases">
        <title>Genome sequence of Salinibacter ruber M8.</title>
        <authorList>
            <consortium name="Genoscope"/>
        </authorList>
    </citation>
    <scope>NUCLEOTIDE SEQUENCE [LARGE SCALE GENOMIC DNA]</scope>
    <source>
        <strain evidence="2">M8</strain>
        <plasmid evidence="2">pSR61</plasmid>
    </source>
</reference>
<dbReference type="EMBL" id="FP565812">
    <property type="protein sequence ID" value="CBH22782.1"/>
    <property type="molecule type" value="Genomic_DNA"/>
</dbReference>
<reference evidence="1 2" key="1">
    <citation type="journal article" date="2010" name="ISME J.">
        <title>Fine-scale evolution: genomic, phenotypic and ecological differentiation in two coexisting Salinibacter ruber strains.</title>
        <authorList>
            <person name="Pena A."/>
            <person name="Teeling H."/>
            <person name="Huerta-Cepas J."/>
            <person name="Santos F."/>
            <person name="Yarza P."/>
            <person name="Brito-Echeverria J."/>
            <person name="Lucio M."/>
            <person name="Schmitt-Kopplin P."/>
            <person name="Meseguer I."/>
            <person name="Schenowitz C."/>
            <person name="Dossat C."/>
            <person name="Barbe V."/>
            <person name="Dopazo J."/>
            <person name="Rossello-Mora R."/>
            <person name="Schuler M."/>
            <person name="Glockner F.O."/>
            <person name="Amann R."/>
            <person name="Gabaldon T."/>
            <person name="Anton J."/>
        </authorList>
    </citation>
    <scope>NUCLEOTIDE SEQUENCE [LARGE SCALE GENOMIC DNA]</scope>
    <source>
        <strain evidence="1 2">M8</strain>
        <plasmid evidence="2">pSR61</plasmid>
    </source>
</reference>
<proteinExistence type="predicted"/>
<accession>D5H4E2</accession>
<dbReference type="KEGG" id="srm:SRM_p61026"/>
<name>D5H4E2_SALRM</name>
<dbReference type="AlphaFoldDB" id="D5H4E2"/>
<keyword evidence="1" id="KW-0614">Plasmid</keyword>
<organism evidence="1 2">
    <name type="scientific">Salinibacter ruber (strain M8)</name>
    <dbReference type="NCBI Taxonomy" id="761659"/>
    <lineage>
        <taxon>Bacteria</taxon>
        <taxon>Pseudomonadati</taxon>
        <taxon>Rhodothermota</taxon>
        <taxon>Rhodothermia</taxon>
        <taxon>Rhodothermales</taxon>
        <taxon>Salinibacteraceae</taxon>
        <taxon>Salinibacter</taxon>
    </lineage>
</organism>